<protein>
    <recommendedName>
        <fullName evidence="2">EF-hand domain-containing protein</fullName>
    </recommendedName>
</protein>
<dbReference type="PROSITE" id="PS50222">
    <property type="entry name" value="EF_HAND_2"/>
    <property type="match status" value="2"/>
</dbReference>
<evidence type="ECO:0000313" key="3">
    <source>
        <dbReference type="EMBL" id="JAC71051.1"/>
    </source>
</evidence>
<dbReference type="SUPFAM" id="SSF47473">
    <property type="entry name" value="EF-hand"/>
    <property type="match status" value="1"/>
</dbReference>
<keyword evidence="1" id="KW-0106">Calcium</keyword>
<evidence type="ECO:0000256" key="1">
    <source>
        <dbReference type="ARBA" id="ARBA00022837"/>
    </source>
</evidence>
<dbReference type="Pfam" id="PF13499">
    <property type="entry name" value="EF-hand_7"/>
    <property type="match status" value="1"/>
</dbReference>
<name>A0A061RKL3_9CHLO</name>
<dbReference type="EMBL" id="GBEZ01015082">
    <property type="protein sequence ID" value="JAC71051.1"/>
    <property type="molecule type" value="Transcribed_RNA"/>
</dbReference>
<dbReference type="GO" id="GO:0005509">
    <property type="term" value="F:calcium ion binding"/>
    <property type="evidence" value="ECO:0007669"/>
    <property type="project" value="InterPro"/>
</dbReference>
<dbReference type="Gene3D" id="1.10.238.10">
    <property type="entry name" value="EF-hand"/>
    <property type="match status" value="1"/>
</dbReference>
<proteinExistence type="predicted"/>
<feature type="domain" description="EF-hand" evidence="2">
    <location>
        <begin position="174"/>
        <end position="206"/>
    </location>
</feature>
<dbReference type="CDD" id="cd00051">
    <property type="entry name" value="EFh"/>
    <property type="match status" value="1"/>
</dbReference>
<dbReference type="AlphaFoldDB" id="A0A061RKL3"/>
<sequence length="206" mass="21972">MSLLSSRALKVTGLEVASLAAESSFLGRLRGTETPCRYCLGLGRGYGYRCQSPDHQLRTKLTACSRLSPALALPPRAPSPELLPRARWGHSGDAEAGGGIGGGRGLQPRLVSGGPAGLACSAEGLPLLRAPTTAPPAPSTGRLLSWYQFFDKDDDGSLSIDEFRTANRELGNLLTDEEIRRFVEIVDVTNDGDIQYSELLASLMSQ</sequence>
<dbReference type="InterPro" id="IPR011992">
    <property type="entry name" value="EF-hand-dom_pair"/>
</dbReference>
<feature type="non-terminal residue" evidence="3">
    <location>
        <position position="206"/>
    </location>
</feature>
<reference evidence="3" key="1">
    <citation type="submission" date="2014-05" db="EMBL/GenBank/DDBJ databases">
        <title>The transcriptome of the halophilic microalga Tetraselmis sp. GSL018 isolated from the Great Salt Lake, Utah.</title>
        <authorList>
            <person name="Jinkerson R.E."/>
            <person name="D'Adamo S."/>
            <person name="Posewitz M.C."/>
        </authorList>
    </citation>
    <scope>NUCLEOTIDE SEQUENCE</scope>
    <source>
        <strain evidence="3">GSL018</strain>
    </source>
</reference>
<accession>A0A061RKL3</accession>
<dbReference type="PROSITE" id="PS00018">
    <property type="entry name" value="EF_HAND_1"/>
    <property type="match status" value="1"/>
</dbReference>
<gene>
    <name evidence="3" type="ORF">TSPGSL018_2798</name>
</gene>
<dbReference type="InterPro" id="IPR002048">
    <property type="entry name" value="EF_hand_dom"/>
</dbReference>
<feature type="domain" description="EF-hand" evidence="2">
    <location>
        <begin position="138"/>
        <end position="173"/>
    </location>
</feature>
<dbReference type="InterPro" id="IPR018247">
    <property type="entry name" value="EF_Hand_1_Ca_BS"/>
</dbReference>
<organism evidence="3">
    <name type="scientific">Tetraselmis sp. GSL018</name>
    <dbReference type="NCBI Taxonomy" id="582737"/>
    <lineage>
        <taxon>Eukaryota</taxon>
        <taxon>Viridiplantae</taxon>
        <taxon>Chlorophyta</taxon>
        <taxon>core chlorophytes</taxon>
        <taxon>Chlorodendrophyceae</taxon>
        <taxon>Chlorodendrales</taxon>
        <taxon>Chlorodendraceae</taxon>
        <taxon>Tetraselmis</taxon>
    </lineage>
</organism>
<evidence type="ECO:0000259" key="2">
    <source>
        <dbReference type="PROSITE" id="PS50222"/>
    </source>
</evidence>